<dbReference type="SUPFAM" id="SSF56281">
    <property type="entry name" value="Metallo-hydrolase/oxidoreductase"/>
    <property type="match status" value="1"/>
</dbReference>
<sequence>MCPELKALFSGDTVFAGGQIASLRTIDFSIADLAASVQLLSHYEVDKLLPGHLCPVIRGGGAIANAAAEFAQGVNPRSIV</sequence>
<accession>A0A917DNS9</accession>
<protein>
    <recommendedName>
        <fullName evidence="3">MBL fold metallo-hydrolase</fullName>
    </recommendedName>
</protein>
<evidence type="ECO:0008006" key="3">
    <source>
        <dbReference type="Google" id="ProtNLM"/>
    </source>
</evidence>
<evidence type="ECO:0000313" key="1">
    <source>
        <dbReference type="EMBL" id="GGD51839.1"/>
    </source>
</evidence>
<organism evidence="1 2">
    <name type="scientific">Paenibacillus nasutitermitis</name>
    <dbReference type="NCBI Taxonomy" id="1652958"/>
    <lineage>
        <taxon>Bacteria</taxon>
        <taxon>Bacillati</taxon>
        <taxon>Bacillota</taxon>
        <taxon>Bacilli</taxon>
        <taxon>Bacillales</taxon>
        <taxon>Paenibacillaceae</taxon>
        <taxon>Paenibacillus</taxon>
    </lineage>
</organism>
<dbReference type="AlphaFoldDB" id="A0A917DNS9"/>
<comment type="caution">
    <text evidence="1">The sequence shown here is derived from an EMBL/GenBank/DDBJ whole genome shotgun (WGS) entry which is preliminary data.</text>
</comment>
<dbReference type="EMBL" id="BMHP01000001">
    <property type="protein sequence ID" value="GGD51839.1"/>
    <property type="molecule type" value="Genomic_DNA"/>
</dbReference>
<dbReference type="InterPro" id="IPR036866">
    <property type="entry name" value="RibonucZ/Hydroxyglut_hydro"/>
</dbReference>
<reference evidence="1" key="1">
    <citation type="journal article" date="2014" name="Int. J. Syst. Evol. Microbiol.">
        <title>Complete genome sequence of Corynebacterium casei LMG S-19264T (=DSM 44701T), isolated from a smear-ripened cheese.</title>
        <authorList>
            <consortium name="US DOE Joint Genome Institute (JGI-PGF)"/>
            <person name="Walter F."/>
            <person name="Albersmeier A."/>
            <person name="Kalinowski J."/>
            <person name="Ruckert C."/>
        </authorList>
    </citation>
    <scope>NUCLEOTIDE SEQUENCE</scope>
    <source>
        <strain evidence="1">CGMCC 1.15178</strain>
    </source>
</reference>
<dbReference type="Gene3D" id="3.60.15.10">
    <property type="entry name" value="Ribonuclease Z/Hydroxyacylglutathione hydrolase-like"/>
    <property type="match status" value="1"/>
</dbReference>
<gene>
    <name evidence="1" type="ORF">GCM10010911_06740</name>
</gene>
<dbReference type="CDD" id="cd06262">
    <property type="entry name" value="metallo-hydrolase-like_MBL-fold"/>
    <property type="match status" value="1"/>
</dbReference>
<proteinExistence type="predicted"/>
<dbReference type="Proteomes" id="UP000612456">
    <property type="component" value="Unassembled WGS sequence"/>
</dbReference>
<keyword evidence="2" id="KW-1185">Reference proteome</keyword>
<reference evidence="1" key="2">
    <citation type="submission" date="2020-09" db="EMBL/GenBank/DDBJ databases">
        <authorList>
            <person name="Sun Q."/>
            <person name="Zhou Y."/>
        </authorList>
    </citation>
    <scope>NUCLEOTIDE SEQUENCE</scope>
    <source>
        <strain evidence="1">CGMCC 1.15178</strain>
    </source>
</reference>
<name>A0A917DNS9_9BACL</name>
<evidence type="ECO:0000313" key="2">
    <source>
        <dbReference type="Proteomes" id="UP000612456"/>
    </source>
</evidence>